<dbReference type="AlphaFoldDB" id="I7M1W1"/>
<keyword evidence="2" id="KW-1185">Reference proteome</keyword>
<accession>I7M1W1</accession>
<dbReference type="Proteomes" id="UP000009168">
    <property type="component" value="Unassembled WGS sequence"/>
</dbReference>
<dbReference type="eggNOG" id="ENOG502R2N2">
    <property type="taxonomic scope" value="Eukaryota"/>
</dbReference>
<dbReference type="InParanoid" id="I7M1W1"/>
<sequence length="365" mass="41176">MQYQMKFNIVNKTTNQTIQIRTIQLVIYSFLQIIQLSSADDFSIYSNYLIPSYYGSRNQDFATWCFVSQSNYSSFYWTHGIDVDDQTNPTKKTFYVIDASEQTIKSITDQFVVSILASTSGGFRDGDIRNSLFNNSKALAFFRQNKYKAAIAQYKQVAILTQNTAECMADPTPGQCINNSFQLNSTVTPLYLGQTYKLPDGFDTTQLPDKNQYLNEVLIIADTQNHCIRKIDLVTKTTQTIAGQCTVAGFLDGPLGTNLMNSPSSLGVDDQGIIFFYDEFYDQIRMIDPVTTFVSTLLKGACREDITYQPKQIFQNFSKKRVVCYKNWVNVNAPEPSGHKYSENLSSICQLQQSLCPTNSSTEGG</sequence>
<dbReference type="SUPFAM" id="SSF101898">
    <property type="entry name" value="NHL repeat"/>
    <property type="match status" value="1"/>
</dbReference>
<proteinExistence type="predicted"/>
<dbReference type="InterPro" id="IPR011042">
    <property type="entry name" value="6-blade_b-propeller_TolB-like"/>
</dbReference>
<dbReference type="KEGG" id="tet:TTHERM_00279790"/>
<evidence type="ECO:0000313" key="2">
    <source>
        <dbReference type="Proteomes" id="UP000009168"/>
    </source>
</evidence>
<dbReference type="OrthoDB" id="289513at2759"/>
<name>I7M1W1_TETTS</name>
<dbReference type="EMBL" id="GG662656">
    <property type="protein sequence ID" value="EAR97891.2"/>
    <property type="molecule type" value="Genomic_DNA"/>
</dbReference>
<dbReference type="PANTHER" id="PTHR46388">
    <property type="entry name" value="NHL REPEAT-CONTAINING PROTEIN 2"/>
    <property type="match status" value="1"/>
</dbReference>
<organism evidence="1 2">
    <name type="scientific">Tetrahymena thermophila (strain SB210)</name>
    <dbReference type="NCBI Taxonomy" id="312017"/>
    <lineage>
        <taxon>Eukaryota</taxon>
        <taxon>Sar</taxon>
        <taxon>Alveolata</taxon>
        <taxon>Ciliophora</taxon>
        <taxon>Intramacronucleata</taxon>
        <taxon>Oligohymenophorea</taxon>
        <taxon>Hymenostomatida</taxon>
        <taxon>Tetrahymenina</taxon>
        <taxon>Tetrahymenidae</taxon>
        <taxon>Tetrahymena</taxon>
    </lineage>
</organism>
<dbReference type="RefSeq" id="XP_001018136.2">
    <property type="nucleotide sequence ID" value="XM_001018136.2"/>
</dbReference>
<dbReference type="PANTHER" id="PTHR46388:SF2">
    <property type="entry name" value="NHL REPEAT-CONTAINING PROTEIN 2"/>
    <property type="match status" value="1"/>
</dbReference>
<gene>
    <name evidence="1" type="ORF">TTHERM_00279790</name>
</gene>
<reference evidence="2" key="1">
    <citation type="journal article" date="2006" name="PLoS Biol.">
        <title>Macronuclear genome sequence of the ciliate Tetrahymena thermophila, a model eukaryote.</title>
        <authorList>
            <person name="Eisen J.A."/>
            <person name="Coyne R.S."/>
            <person name="Wu M."/>
            <person name="Wu D."/>
            <person name="Thiagarajan M."/>
            <person name="Wortman J.R."/>
            <person name="Badger J.H."/>
            <person name="Ren Q."/>
            <person name="Amedeo P."/>
            <person name="Jones K.M."/>
            <person name="Tallon L.J."/>
            <person name="Delcher A.L."/>
            <person name="Salzberg S.L."/>
            <person name="Silva J.C."/>
            <person name="Haas B.J."/>
            <person name="Majoros W.H."/>
            <person name="Farzad M."/>
            <person name="Carlton J.M."/>
            <person name="Smith R.K. Jr."/>
            <person name="Garg J."/>
            <person name="Pearlman R.E."/>
            <person name="Karrer K.M."/>
            <person name="Sun L."/>
            <person name="Manning G."/>
            <person name="Elde N.C."/>
            <person name="Turkewitz A.P."/>
            <person name="Asai D.J."/>
            <person name="Wilkes D.E."/>
            <person name="Wang Y."/>
            <person name="Cai H."/>
            <person name="Collins K."/>
            <person name="Stewart B.A."/>
            <person name="Lee S.R."/>
            <person name="Wilamowska K."/>
            <person name="Weinberg Z."/>
            <person name="Ruzzo W.L."/>
            <person name="Wloga D."/>
            <person name="Gaertig J."/>
            <person name="Frankel J."/>
            <person name="Tsao C.-C."/>
            <person name="Gorovsky M.A."/>
            <person name="Keeling P.J."/>
            <person name="Waller R.F."/>
            <person name="Patron N.J."/>
            <person name="Cherry J.M."/>
            <person name="Stover N.A."/>
            <person name="Krieger C.J."/>
            <person name="del Toro C."/>
            <person name="Ryder H.F."/>
            <person name="Williamson S.C."/>
            <person name="Barbeau R.A."/>
            <person name="Hamilton E.P."/>
            <person name="Orias E."/>
        </authorList>
    </citation>
    <scope>NUCLEOTIDE SEQUENCE [LARGE SCALE GENOMIC DNA]</scope>
    <source>
        <strain evidence="2">SB210</strain>
    </source>
</reference>
<evidence type="ECO:0000313" key="1">
    <source>
        <dbReference type="EMBL" id="EAR97891.2"/>
    </source>
</evidence>
<protein>
    <submittedName>
        <fullName evidence="1">Uncharacterized protein</fullName>
    </submittedName>
</protein>
<dbReference type="Gene3D" id="2.120.10.30">
    <property type="entry name" value="TolB, C-terminal domain"/>
    <property type="match status" value="2"/>
</dbReference>
<dbReference type="GeneID" id="7843254"/>